<accession>A0ABT0K5Z7</accession>
<dbReference type="EMBL" id="JALKFT010000081">
    <property type="protein sequence ID" value="MCK9879126.1"/>
    <property type="molecule type" value="Genomic_DNA"/>
</dbReference>
<dbReference type="SUPFAM" id="SSF47336">
    <property type="entry name" value="ACP-like"/>
    <property type="match status" value="1"/>
</dbReference>
<evidence type="ECO:0000256" key="2">
    <source>
        <dbReference type="ARBA" id="ARBA00022450"/>
    </source>
</evidence>
<sequence>EPGEVEAVLAGLPGVGQAVVVARTDAGTTRLIGYVVPSAGPSGVGSSGVGAAGGGRSLSPGGEGELDAVRLRAALGAVLPDYLVPSVIVVLPALPTTPNGKLDRRALPVPVRTGSGAGDGRAGHGALATATEQLVARLFTEVLGVEGIGPDDSFFALGGHSLLAARLIARVRTLTGQAVSIRLVFDTPTVARLAASLDAIAAAPVLPALVAGVRPDPLPLSAAQRRLWFLHRLDGPSDTYNLPFALRLTGELDIAALRAAFGDVVARHESLRTVFPDRDGVPYQRILTDVEVPFTVVDTDEAALPDQLRRVLATGLDLATQIPILVEVLRLGADDHVLALVIQHIAGDEGSTGPLLHDLTTAYDARRAGSAPHWTALTIQYADYAVWHDGLVGAPGQPSALARQQLDHWANTLDGLADAIALPVDRPRPGPDQPSAGGGRLRAEIPAGVMAALRPLLAETGASELMLAHLAVAATLHTLGAGTDIPLGALVAGRSDPALEPLVGFFVNTVVLRTDLGGDPTLRALLRRVRHTALDAYAHADVPFDAVVERLNPPRRAGRHPLVQTLIDFWNPTGERPRFTGLNAVPLDLAEPATAKFDLALTFTHAGAPLGDTPGVDASDVDASDVEARTPADGGLLVSAEYDADLFDRATVEALLARLGRVLAALARTPDLPLSRLDVLSPDERHQLTRVWSGRDVPAPHLPALTPVSPPVSPTVLDVWDRTVAAARADESRPGATGAPVLAVVCGSVALSFAEVDAAARRLAEQLAGRGVGPEVAVGVLLPRSVEVIVAWLAVWKAGGVVVPLDPTHPLGRLESVLAEARPAVVVTSTPTLRTLAIPTDADAASGFAFAGRTVLVDAPHTWTAPGRPSGPADADAAAYVVFTSGSTGRPKGVVATHGGL</sequence>
<dbReference type="CDD" id="cd19540">
    <property type="entry name" value="LCL_NRPS-like"/>
    <property type="match status" value="1"/>
</dbReference>
<evidence type="ECO:0000256" key="1">
    <source>
        <dbReference type="ARBA" id="ARBA00001957"/>
    </source>
</evidence>
<feature type="compositionally biased region" description="Gly residues" evidence="4">
    <location>
        <begin position="42"/>
        <end position="56"/>
    </location>
</feature>
<dbReference type="SUPFAM" id="SSF56801">
    <property type="entry name" value="Acetyl-CoA synthetase-like"/>
    <property type="match status" value="2"/>
</dbReference>
<evidence type="ECO:0000313" key="6">
    <source>
        <dbReference type="EMBL" id="MCK9879126.1"/>
    </source>
</evidence>
<dbReference type="PANTHER" id="PTHR45527:SF1">
    <property type="entry name" value="FATTY ACID SYNTHASE"/>
    <property type="match status" value="1"/>
</dbReference>
<dbReference type="InterPro" id="IPR000873">
    <property type="entry name" value="AMP-dep_synth/lig_dom"/>
</dbReference>
<dbReference type="InterPro" id="IPR036736">
    <property type="entry name" value="ACP-like_sf"/>
</dbReference>
<evidence type="ECO:0000313" key="7">
    <source>
        <dbReference type="Proteomes" id="UP001201873"/>
    </source>
</evidence>
<dbReference type="Gene3D" id="3.30.559.10">
    <property type="entry name" value="Chloramphenicol acetyltransferase-like domain"/>
    <property type="match status" value="1"/>
</dbReference>
<keyword evidence="7" id="KW-1185">Reference proteome</keyword>
<dbReference type="Gene3D" id="1.10.1200.10">
    <property type="entry name" value="ACP-like"/>
    <property type="match status" value="1"/>
</dbReference>
<dbReference type="Gene3D" id="3.30.300.30">
    <property type="match status" value="1"/>
</dbReference>
<dbReference type="Gene3D" id="3.40.50.980">
    <property type="match status" value="2"/>
</dbReference>
<keyword evidence="2" id="KW-0596">Phosphopantetheine</keyword>
<dbReference type="Pfam" id="PF00550">
    <property type="entry name" value="PP-binding"/>
    <property type="match status" value="1"/>
</dbReference>
<gene>
    <name evidence="6" type="ORF">MXD59_25810</name>
</gene>
<dbReference type="SUPFAM" id="SSF52777">
    <property type="entry name" value="CoA-dependent acyltransferases"/>
    <property type="match status" value="2"/>
</dbReference>
<dbReference type="InterPro" id="IPR020806">
    <property type="entry name" value="PKS_PP-bd"/>
</dbReference>
<dbReference type="PROSITE" id="PS00012">
    <property type="entry name" value="PHOSPHOPANTETHEINE"/>
    <property type="match status" value="1"/>
</dbReference>
<dbReference type="InterPro" id="IPR006162">
    <property type="entry name" value="Ppantetheine_attach_site"/>
</dbReference>
<dbReference type="InterPro" id="IPR020845">
    <property type="entry name" value="AMP-binding_CS"/>
</dbReference>
<evidence type="ECO:0000256" key="4">
    <source>
        <dbReference type="SAM" id="MobiDB-lite"/>
    </source>
</evidence>
<feature type="region of interest" description="Disordered" evidence="4">
    <location>
        <begin position="42"/>
        <end position="61"/>
    </location>
</feature>
<name>A0ABT0K5Z7_9ACTN</name>
<dbReference type="InterPro" id="IPR009081">
    <property type="entry name" value="PP-bd_ACP"/>
</dbReference>
<feature type="non-terminal residue" evidence="6">
    <location>
        <position position="1"/>
    </location>
</feature>
<dbReference type="InterPro" id="IPR025110">
    <property type="entry name" value="AMP-bd_C"/>
</dbReference>
<feature type="domain" description="Carrier" evidence="5">
    <location>
        <begin position="126"/>
        <end position="201"/>
    </location>
</feature>
<dbReference type="Pfam" id="PF13193">
    <property type="entry name" value="AMP-binding_C"/>
    <property type="match status" value="1"/>
</dbReference>
<protein>
    <submittedName>
        <fullName evidence="6">Condensation domain-containing protein</fullName>
    </submittedName>
</protein>
<dbReference type="InterPro" id="IPR045851">
    <property type="entry name" value="AMP-bd_C_sf"/>
</dbReference>
<dbReference type="RefSeq" id="WP_248827171.1">
    <property type="nucleotide sequence ID" value="NZ_JALKFT010000081.1"/>
</dbReference>
<dbReference type="Proteomes" id="UP001201873">
    <property type="component" value="Unassembled WGS sequence"/>
</dbReference>
<organism evidence="6 7">
    <name type="scientific">Frankia umida</name>
    <dbReference type="NCBI Taxonomy" id="573489"/>
    <lineage>
        <taxon>Bacteria</taxon>
        <taxon>Bacillati</taxon>
        <taxon>Actinomycetota</taxon>
        <taxon>Actinomycetes</taxon>
        <taxon>Frankiales</taxon>
        <taxon>Frankiaceae</taxon>
        <taxon>Frankia</taxon>
    </lineage>
</organism>
<feature type="non-terminal residue" evidence="6">
    <location>
        <position position="901"/>
    </location>
</feature>
<evidence type="ECO:0000259" key="5">
    <source>
        <dbReference type="PROSITE" id="PS50075"/>
    </source>
</evidence>
<dbReference type="PROSITE" id="PS50075">
    <property type="entry name" value="CARRIER"/>
    <property type="match status" value="1"/>
</dbReference>
<reference evidence="6 7" key="1">
    <citation type="submission" date="2022-04" db="EMBL/GenBank/DDBJ databases">
        <title>Genome diversity in the genus Frankia.</title>
        <authorList>
            <person name="Carlos-Shanley C."/>
            <person name="Hahn D."/>
        </authorList>
    </citation>
    <scope>NUCLEOTIDE SEQUENCE [LARGE SCALE GENOMIC DNA]</scope>
    <source>
        <strain evidence="6 7">Ag45/Mut15</strain>
    </source>
</reference>
<comment type="caution">
    <text evidence="6">The sequence shown here is derived from an EMBL/GenBank/DDBJ whole genome shotgun (WGS) entry which is preliminary data.</text>
</comment>
<dbReference type="PROSITE" id="PS00455">
    <property type="entry name" value="AMP_BINDING"/>
    <property type="match status" value="1"/>
</dbReference>
<dbReference type="Gene3D" id="3.30.559.30">
    <property type="entry name" value="Nonribosomal peptide synthetase, condensation domain"/>
    <property type="match status" value="1"/>
</dbReference>
<dbReference type="SMART" id="SM00823">
    <property type="entry name" value="PKS_PP"/>
    <property type="match status" value="1"/>
</dbReference>
<keyword evidence="3" id="KW-0597">Phosphoprotein</keyword>
<dbReference type="PANTHER" id="PTHR45527">
    <property type="entry name" value="NONRIBOSOMAL PEPTIDE SYNTHETASE"/>
    <property type="match status" value="1"/>
</dbReference>
<dbReference type="InterPro" id="IPR023213">
    <property type="entry name" value="CAT-like_dom_sf"/>
</dbReference>
<evidence type="ECO:0000256" key="3">
    <source>
        <dbReference type="ARBA" id="ARBA00022553"/>
    </source>
</evidence>
<dbReference type="InterPro" id="IPR001242">
    <property type="entry name" value="Condensation_dom"/>
</dbReference>
<comment type="cofactor">
    <cofactor evidence="1">
        <name>pantetheine 4'-phosphate</name>
        <dbReference type="ChEBI" id="CHEBI:47942"/>
    </cofactor>
</comment>
<dbReference type="Pfam" id="PF00501">
    <property type="entry name" value="AMP-binding"/>
    <property type="match status" value="1"/>
</dbReference>
<dbReference type="Pfam" id="PF00668">
    <property type="entry name" value="Condensation"/>
    <property type="match status" value="1"/>
</dbReference>
<proteinExistence type="predicted"/>